<dbReference type="RefSeq" id="WP_071971954.1">
    <property type="nucleotide sequence ID" value="NZ_CP018076.1"/>
</dbReference>
<dbReference type="AlphaFoldDB" id="A0A1J0WH19"/>
<protein>
    <submittedName>
        <fullName evidence="2">Uncharacterized protein</fullName>
    </submittedName>
</protein>
<organism evidence="2 3">
    <name type="scientific">Sulfitobacter alexandrii</name>
    <dbReference type="NCBI Taxonomy" id="1917485"/>
    <lineage>
        <taxon>Bacteria</taxon>
        <taxon>Pseudomonadati</taxon>
        <taxon>Pseudomonadota</taxon>
        <taxon>Alphaproteobacteria</taxon>
        <taxon>Rhodobacterales</taxon>
        <taxon>Roseobacteraceae</taxon>
        <taxon>Sulfitobacter</taxon>
    </lineage>
</organism>
<accession>A0A1J0WH19</accession>
<dbReference type="STRING" id="1917485.BOO69_09500"/>
<evidence type="ECO:0000256" key="1">
    <source>
        <dbReference type="SAM" id="Phobius"/>
    </source>
</evidence>
<keyword evidence="1" id="KW-0812">Transmembrane</keyword>
<evidence type="ECO:0000313" key="3">
    <source>
        <dbReference type="Proteomes" id="UP000181897"/>
    </source>
</evidence>
<keyword evidence="1" id="KW-0472">Membrane</keyword>
<evidence type="ECO:0000313" key="2">
    <source>
        <dbReference type="EMBL" id="APE43621.1"/>
    </source>
</evidence>
<proteinExistence type="predicted"/>
<feature type="transmembrane region" description="Helical" evidence="1">
    <location>
        <begin position="63"/>
        <end position="83"/>
    </location>
</feature>
<keyword evidence="3" id="KW-1185">Reference proteome</keyword>
<gene>
    <name evidence="2" type="ORF">BOO69_09500</name>
</gene>
<dbReference type="KEGG" id="suam:BOO69_09500"/>
<sequence>MSRHLTIGLGSTRSSNPSARFPVMKTSISVLRRRSGCPDDGEDRAATHSSSGLRRAVTILGDALGAAALFVLLFAGLFAGSLMQ</sequence>
<reference evidence="2 3" key="1">
    <citation type="submission" date="2016-11" db="EMBL/GenBank/DDBJ databases">
        <title>Complete genome sequence of Sulfitobacter sp. AM1-D1, a toxic bacteria associated with marine dinoflagellate Alexandrium minutum in East China Sea.</title>
        <authorList>
            <person name="Yang Q."/>
            <person name="Zhang X."/>
            <person name="Tian X."/>
        </authorList>
    </citation>
    <scope>NUCLEOTIDE SEQUENCE [LARGE SCALE GENOMIC DNA]</scope>
    <source>
        <strain evidence="2 3">AM1-D1</strain>
    </source>
</reference>
<dbReference type="EMBL" id="CP018076">
    <property type="protein sequence ID" value="APE43621.1"/>
    <property type="molecule type" value="Genomic_DNA"/>
</dbReference>
<name>A0A1J0WH19_9RHOB</name>
<dbReference type="Proteomes" id="UP000181897">
    <property type="component" value="Chromosome"/>
</dbReference>
<keyword evidence="1" id="KW-1133">Transmembrane helix</keyword>